<dbReference type="EMBL" id="MPTC01000003">
    <property type="protein sequence ID" value="OMD43030.1"/>
    <property type="molecule type" value="Genomic_DNA"/>
</dbReference>
<sequence length="341" mass="40181">MVHTMEIVFSIADNELFWDLEEQLNLDVSRGSYKNTYYSPNGFREIRLIHHTLRAGSTYMAIEILLNPKLLLNPEALIQPTTLTEISLVAEPFDRELHRIFGSLSVALPTFNHWNCKRIDYCIDITTENVSEYVQLFQHSRMPNRHYTLHNEYEGSAYSTSRSLTLNYYDKEDETKSRIRNEHTTVQIEHLEEVRNILRIEVQCRGNKINYIKRKEGFPDKHIEHFLNAQLAELILLTYFDRSVGHGDFYSFTYARRRVRQSVLQKRTQDNLISMLQLVKDAGSVDAAKEQFLLTASKEVFNRRVNNLRKHGINPVTIPSDWDMNQLLNPRQRLFDYFHPL</sequence>
<comment type="caution">
    <text evidence="1">The sequence shown here is derived from an EMBL/GenBank/DDBJ whole genome shotgun (WGS) entry which is preliminary data.</text>
</comment>
<dbReference type="OrthoDB" id="2570938at2"/>
<proteinExistence type="predicted"/>
<dbReference type="AlphaFoldDB" id="A0A1R0Y6Q0"/>
<dbReference type="RefSeq" id="WP_076117697.1">
    <property type="nucleotide sequence ID" value="NZ_MPTC01000003.1"/>
</dbReference>
<protein>
    <recommendedName>
        <fullName evidence="3">Replication-associated protein G2P N-terminal domain-containing protein</fullName>
    </recommendedName>
</protein>
<gene>
    <name evidence="1" type="ORF">BSK52_05895</name>
</gene>
<dbReference type="Proteomes" id="UP000187439">
    <property type="component" value="Unassembled WGS sequence"/>
</dbReference>
<evidence type="ECO:0008006" key="3">
    <source>
        <dbReference type="Google" id="ProtNLM"/>
    </source>
</evidence>
<name>A0A1R0Y6Q0_9BACL</name>
<evidence type="ECO:0000313" key="1">
    <source>
        <dbReference type="EMBL" id="OMD43030.1"/>
    </source>
</evidence>
<evidence type="ECO:0000313" key="2">
    <source>
        <dbReference type="Proteomes" id="UP000187439"/>
    </source>
</evidence>
<reference evidence="1 2" key="1">
    <citation type="submission" date="2016-10" db="EMBL/GenBank/DDBJ databases">
        <title>Paenibacillus species isolates.</title>
        <authorList>
            <person name="Beno S.M."/>
        </authorList>
    </citation>
    <scope>NUCLEOTIDE SEQUENCE [LARGE SCALE GENOMIC DNA]</scope>
    <source>
        <strain evidence="1 2">FSL H7-0710</strain>
    </source>
</reference>
<organism evidence="1 2">
    <name type="scientific">Paenibacillus odorifer</name>
    <dbReference type="NCBI Taxonomy" id="189426"/>
    <lineage>
        <taxon>Bacteria</taxon>
        <taxon>Bacillati</taxon>
        <taxon>Bacillota</taxon>
        <taxon>Bacilli</taxon>
        <taxon>Bacillales</taxon>
        <taxon>Paenibacillaceae</taxon>
        <taxon>Paenibacillus</taxon>
    </lineage>
</organism>
<accession>A0A1R0Y6Q0</accession>